<accession>I1IWV6</accession>
<feature type="region of interest" description="Disordered" evidence="6">
    <location>
        <begin position="103"/>
        <end position="153"/>
    </location>
</feature>
<dbReference type="InterPro" id="IPR011989">
    <property type="entry name" value="ARM-like"/>
</dbReference>
<dbReference type="Proteomes" id="UP000008810">
    <property type="component" value="Chromosome 5"/>
</dbReference>
<dbReference type="EC" id="2.3.2.27" evidence="3"/>
<dbReference type="HOGENOM" id="CLU_406223_0_0_1"/>
<dbReference type="PANTHER" id="PTHR23315:SF82">
    <property type="entry name" value="RING-TYPE E3 UBIQUITIN TRANSFERASE"/>
    <property type="match status" value="1"/>
</dbReference>
<dbReference type="InterPro" id="IPR016024">
    <property type="entry name" value="ARM-type_fold"/>
</dbReference>
<evidence type="ECO:0000256" key="4">
    <source>
        <dbReference type="ARBA" id="ARBA00022679"/>
    </source>
</evidence>
<dbReference type="Pfam" id="PF04564">
    <property type="entry name" value="U-box"/>
    <property type="match status" value="1"/>
</dbReference>
<dbReference type="GeneID" id="104585549"/>
<feature type="domain" description="U-box" evidence="7">
    <location>
        <begin position="323"/>
        <end position="397"/>
    </location>
</feature>
<dbReference type="SMART" id="SM00504">
    <property type="entry name" value="Ubox"/>
    <property type="match status" value="1"/>
</dbReference>
<evidence type="ECO:0000256" key="5">
    <source>
        <dbReference type="ARBA" id="ARBA00022786"/>
    </source>
</evidence>
<evidence type="ECO:0000256" key="2">
    <source>
        <dbReference type="ARBA" id="ARBA00004906"/>
    </source>
</evidence>
<dbReference type="OMA" id="CEAQENQ"/>
<dbReference type="AlphaFoldDB" id="I1IWV6"/>
<evidence type="ECO:0000256" key="1">
    <source>
        <dbReference type="ARBA" id="ARBA00000900"/>
    </source>
</evidence>
<keyword evidence="10" id="KW-1185">Reference proteome</keyword>
<dbReference type="Gene3D" id="3.30.40.10">
    <property type="entry name" value="Zinc/RING finger domain, C3HC4 (zinc finger)"/>
    <property type="match status" value="1"/>
</dbReference>
<dbReference type="KEGG" id="bdi:104585549"/>
<dbReference type="OrthoDB" id="10064100at2759"/>
<dbReference type="SUPFAM" id="SSF48371">
    <property type="entry name" value="ARM repeat"/>
    <property type="match status" value="1"/>
</dbReference>
<dbReference type="SUPFAM" id="SSF57850">
    <property type="entry name" value="RING/U-box"/>
    <property type="match status" value="1"/>
</dbReference>
<dbReference type="GO" id="GO:0005634">
    <property type="term" value="C:nucleus"/>
    <property type="evidence" value="ECO:0000318"/>
    <property type="project" value="GO_Central"/>
</dbReference>
<feature type="compositionally biased region" description="Acidic residues" evidence="6">
    <location>
        <begin position="122"/>
        <end position="131"/>
    </location>
</feature>
<dbReference type="InterPro" id="IPR045210">
    <property type="entry name" value="RING-Ubox_PUB"/>
</dbReference>
<dbReference type="EMBL" id="CM000884">
    <property type="protein sequence ID" value="KQJ82169.1"/>
    <property type="molecule type" value="Genomic_DNA"/>
</dbReference>
<protein>
    <recommendedName>
        <fullName evidence="3">RING-type E3 ubiquitin transferase</fullName>
        <ecNumber evidence="3">2.3.2.27</ecNumber>
    </recommendedName>
</protein>
<dbReference type="GO" id="GO:0061630">
    <property type="term" value="F:ubiquitin protein ligase activity"/>
    <property type="evidence" value="ECO:0007669"/>
    <property type="project" value="UniProtKB-EC"/>
</dbReference>
<feature type="region of interest" description="Disordered" evidence="6">
    <location>
        <begin position="1"/>
        <end position="88"/>
    </location>
</feature>
<reference evidence="8 9" key="1">
    <citation type="journal article" date="2010" name="Nature">
        <title>Genome sequencing and analysis of the model grass Brachypodium distachyon.</title>
        <authorList>
            <consortium name="International Brachypodium Initiative"/>
        </authorList>
    </citation>
    <scope>NUCLEOTIDE SEQUENCE [LARGE SCALE GENOMIC DNA]</scope>
    <source>
        <strain evidence="8 9">Bd21</strain>
    </source>
</reference>
<comment type="pathway">
    <text evidence="2">Protein modification; protein ubiquitination.</text>
</comment>
<keyword evidence="4" id="KW-0808">Transferase</keyword>
<dbReference type="GO" id="GO:0005737">
    <property type="term" value="C:cytoplasm"/>
    <property type="evidence" value="ECO:0000318"/>
    <property type="project" value="GO_Central"/>
</dbReference>
<dbReference type="EnsemblPlants" id="KQJ82169">
    <property type="protein sequence ID" value="KQJ82169"/>
    <property type="gene ID" value="BRADI_5g07120v3"/>
</dbReference>
<dbReference type="eggNOG" id="KOG0167">
    <property type="taxonomic scope" value="Eukaryota"/>
</dbReference>
<dbReference type="Gramene" id="KQJ82169">
    <property type="protein sequence ID" value="KQJ82169"/>
    <property type="gene ID" value="BRADI_5g07120v3"/>
</dbReference>
<feature type="compositionally biased region" description="Gly residues" evidence="6">
    <location>
        <begin position="137"/>
        <end position="150"/>
    </location>
</feature>
<proteinExistence type="predicted"/>
<evidence type="ECO:0000256" key="6">
    <source>
        <dbReference type="SAM" id="MobiDB-lite"/>
    </source>
</evidence>
<name>I1IWV6_BRADI</name>
<feature type="compositionally biased region" description="Pro residues" evidence="6">
    <location>
        <begin position="53"/>
        <end position="70"/>
    </location>
</feature>
<evidence type="ECO:0000313" key="9">
    <source>
        <dbReference type="EnsemblPlants" id="KQJ82169"/>
    </source>
</evidence>
<organism evidence="9">
    <name type="scientific">Brachypodium distachyon</name>
    <name type="common">Purple false brome</name>
    <name type="synonym">Trachynia distachya</name>
    <dbReference type="NCBI Taxonomy" id="15368"/>
    <lineage>
        <taxon>Eukaryota</taxon>
        <taxon>Viridiplantae</taxon>
        <taxon>Streptophyta</taxon>
        <taxon>Embryophyta</taxon>
        <taxon>Tracheophyta</taxon>
        <taxon>Spermatophyta</taxon>
        <taxon>Magnoliopsida</taxon>
        <taxon>Liliopsida</taxon>
        <taxon>Poales</taxon>
        <taxon>Poaceae</taxon>
        <taxon>BOP clade</taxon>
        <taxon>Pooideae</taxon>
        <taxon>Stipodae</taxon>
        <taxon>Brachypodieae</taxon>
        <taxon>Brachypodium</taxon>
    </lineage>
</organism>
<evidence type="ECO:0000256" key="3">
    <source>
        <dbReference type="ARBA" id="ARBA00012483"/>
    </source>
</evidence>
<feature type="compositionally biased region" description="Low complexity" evidence="6">
    <location>
        <begin position="109"/>
        <end position="121"/>
    </location>
</feature>
<dbReference type="GO" id="GO:0016567">
    <property type="term" value="P:protein ubiquitination"/>
    <property type="evidence" value="ECO:0007669"/>
    <property type="project" value="UniProtKB-UniPathway"/>
</dbReference>
<gene>
    <name evidence="9" type="primary">LOC104585549</name>
    <name evidence="8" type="ORF">BRADI_5g07120v3</name>
</gene>
<reference evidence="9" key="3">
    <citation type="submission" date="2018-08" db="UniProtKB">
        <authorList>
            <consortium name="EnsemblPlants"/>
        </authorList>
    </citation>
    <scope>IDENTIFICATION</scope>
    <source>
        <strain evidence="9">cv. Bd21</strain>
    </source>
</reference>
<dbReference type="PROSITE" id="PS51698">
    <property type="entry name" value="U_BOX"/>
    <property type="match status" value="1"/>
</dbReference>
<feature type="compositionally biased region" description="Basic and acidic residues" evidence="6">
    <location>
        <begin position="1"/>
        <end position="26"/>
    </location>
</feature>
<dbReference type="UniPathway" id="UPA00143"/>
<evidence type="ECO:0000259" key="7">
    <source>
        <dbReference type="PROSITE" id="PS51698"/>
    </source>
</evidence>
<evidence type="ECO:0000313" key="10">
    <source>
        <dbReference type="Proteomes" id="UP000008810"/>
    </source>
</evidence>
<sequence>MDGGGRDTGGRDWSEEGIDEVKELGLRRRSRTASSSPPPLDPAPARILASRRQPPPPGPRPSGVPLPPRLQPLTFSEDAAAGSSREYRQGDFAWVAETVSRLKEKGVIASSSSDGSKGSADMDLDDSEEETIPGLTDQGGGGSCGAGGSRGSADLDLDWVEETISRLRDEGARPRLIPPDTSTSSGSELAFSFPPVKAPPDVVDAAVVLDHFAAPETPPRTANTRSEFLEATMEATAGARTVEIKKELLLNRKVLDLAGLERWLRRLEAVAELAWFTELCSDEKKEVPPVELSECAFRALQAARSNELHHGADARRSWIGSVAVPDFFLCPVSKKVMENPVVITSGKTVDHSALEEWWNTHKHICPVTGEVLKHSISIPDVLIALCISWWRTENGIRDLTAATDPPAISPEEEALFREVAMLAHTRSSFGEDYEAILCLHKLVDKEQCSFLHLIGHSPGTITILACVLPETCLDPNPKLDNIILEIIAKAASYSTNKEVLGDDRYAIPVLIARALLGPVPMRAKCAQILGLLADNHYNKIKIGELGGFAAMMELLLVGDIDVKKTVAMALANLCEARENWSRFVREGVGDAAISLLRNDMLVEEAYSILLRAKGFQLAMEDILQKLASFHDEEKCQAMVKRLWDTFVRSEPGQRGCAPETSSSSSSEVSMEDVQAIVSWLQKKSYFSRTYKYRS</sequence>
<dbReference type="InterPro" id="IPR013083">
    <property type="entry name" value="Znf_RING/FYVE/PHD"/>
</dbReference>
<keyword evidence="5" id="KW-0833">Ubl conjugation pathway</keyword>
<dbReference type="FunCoup" id="I1IWV6">
    <property type="interactions" value="817"/>
</dbReference>
<dbReference type="CDD" id="cd16664">
    <property type="entry name" value="RING-Ubox_PUB"/>
    <property type="match status" value="1"/>
</dbReference>
<comment type="catalytic activity">
    <reaction evidence="1">
        <text>S-ubiquitinyl-[E2 ubiquitin-conjugating enzyme]-L-cysteine + [acceptor protein]-L-lysine = [E2 ubiquitin-conjugating enzyme]-L-cysteine + N(6)-ubiquitinyl-[acceptor protein]-L-lysine.</text>
        <dbReference type="EC" id="2.3.2.27"/>
    </reaction>
</comment>
<evidence type="ECO:0000313" key="8">
    <source>
        <dbReference type="EMBL" id="KQJ82169.1"/>
    </source>
</evidence>
<reference evidence="8" key="2">
    <citation type="submission" date="2017-06" db="EMBL/GenBank/DDBJ databases">
        <title>WGS assembly of Brachypodium distachyon.</title>
        <authorList>
            <consortium name="The International Brachypodium Initiative"/>
            <person name="Lucas S."/>
            <person name="Harmon-Smith M."/>
            <person name="Lail K."/>
            <person name="Tice H."/>
            <person name="Grimwood J."/>
            <person name="Bruce D."/>
            <person name="Barry K."/>
            <person name="Shu S."/>
            <person name="Lindquist E."/>
            <person name="Wang M."/>
            <person name="Pitluck S."/>
            <person name="Vogel J.P."/>
            <person name="Garvin D.F."/>
            <person name="Mockler T.C."/>
            <person name="Schmutz J."/>
            <person name="Rokhsar D."/>
            <person name="Bevan M.W."/>
        </authorList>
    </citation>
    <scope>NUCLEOTIDE SEQUENCE</scope>
    <source>
        <strain evidence="8">Bd21</strain>
    </source>
</reference>
<dbReference type="Gene3D" id="1.25.10.10">
    <property type="entry name" value="Leucine-rich Repeat Variant"/>
    <property type="match status" value="1"/>
</dbReference>
<dbReference type="InterPro" id="IPR003613">
    <property type="entry name" value="Ubox_domain"/>
</dbReference>
<dbReference type="RefSeq" id="XP_024311425.1">
    <property type="nucleotide sequence ID" value="XM_024455657.1"/>
</dbReference>
<dbReference type="FunFam" id="1.25.10.10:FF:000893">
    <property type="entry name" value="RING-type E3 ubiquitin transferase"/>
    <property type="match status" value="1"/>
</dbReference>
<dbReference type="PANTHER" id="PTHR23315">
    <property type="entry name" value="U BOX DOMAIN-CONTAINING"/>
    <property type="match status" value="1"/>
</dbReference>